<dbReference type="RefSeq" id="XP_002675335.1">
    <property type="nucleotide sequence ID" value="XM_002675289.1"/>
</dbReference>
<dbReference type="AlphaFoldDB" id="D2VKG4"/>
<organism evidence="3">
    <name type="scientific">Naegleria gruberi</name>
    <name type="common">Amoeba</name>
    <dbReference type="NCBI Taxonomy" id="5762"/>
    <lineage>
        <taxon>Eukaryota</taxon>
        <taxon>Discoba</taxon>
        <taxon>Heterolobosea</taxon>
        <taxon>Tetramitia</taxon>
        <taxon>Eutetramitia</taxon>
        <taxon>Vahlkampfiidae</taxon>
        <taxon>Naegleria</taxon>
    </lineage>
</organism>
<feature type="transmembrane region" description="Helical" evidence="1">
    <location>
        <begin position="187"/>
        <end position="207"/>
    </location>
</feature>
<protein>
    <submittedName>
        <fullName evidence="2">Predicted protein</fullName>
    </submittedName>
</protein>
<reference evidence="2 3" key="1">
    <citation type="journal article" date="2010" name="Cell">
        <title>The genome of Naegleria gruberi illuminates early eukaryotic versatility.</title>
        <authorList>
            <person name="Fritz-Laylin L.K."/>
            <person name="Prochnik S.E."/>
            <person name="Ginger M.L."/>
            <person name="Dacks J.B."/>
            <person name="Carpenter M.L."/>
            <person name="Field M.C."/>
            <person name="Kuo A."/>
            <person name="Paredez A."/>
            <person name="Chapman J."/>
            <person name="Pham J."/>
            <person name="Shu S."/>
            <person name="Neupane R."/>
            <person name="Cipriano M."/>
            <person name="Mancuso J."/>
            <person name="Tu H."/>
            <person name="Salamov A."/>
            <person name="Lindquist E."/>
            <person name="Shapiro H."/>
            <person name="Lucas S."/>
            <person name="Grigoriev I.V."/>
            <person name="Cande W.Z."/>
            <person name="Fulton C."/>
            <person name="Rokhsar D.S."/>
            <person name="Dawson S.C."/>
        </authorList>
    </citation>
    <scope>NUCLEOTIDE SEQUENCE [LARGE SCALE GENOMIC DNA]</scope>
    <source>
        <strain evidence="2 3">NEG-M</strain>
    </source>
</reference>
<name>D2VKG4_NAEGR</name>
<proteinExistence type="predicted"/>
<dbReference type="GeneID" id="8852237"/>
<evidence type="ECO:0000313" key="2">
    <source>
        <dbReference type="EMBL" id="EFC42591.1"/>
    </source>
</evidence>
<evidence type="ECO:0000313" key="3">
    <source>
        <dbReference type="Proteomes" id="UP000006671"/>
    </source>
</evidence>
<gene>
    <name evidence="2" type="ORF">NAEGRDRAFT_69384</name>
</gene>
<keyword evidence="1" id="KW-0472">Membrane</keyword>
<dbReference type="KEGG" id="ngr:NAEGRDRAFT_69384"/>
<dbReference type="Proteomes" id="UP000006671">
    <property type="component" value="Unassembled WGS sequence"/>
</dbReference>
<keyword evidence="1" id="KW-1133">Transmembrane helix</keyword>
<keyword evidence="1" id="KW-0812">Transmembrane</keyword>
<sequence>MQRKSSNLFHVVVGRIGKPLPILAENSYDRSITLLSNNAYNIRTEFQKIDYNPYVVIFLSPPTPEGETTRISFRLTYSVSYISNKPFYKYYYGDGDNRTKYEISYYYKDNSPIGKLTSTFIFSSSITFTVNPNAYNGETINPTTIRFTETNLTTASSPTVHFLPSDTRFDKCSRILDMRQKPETSTIIVAVVLPVCACLMIALFVTMF</sequence>
<keyword evidence="3" id="KW-1185">Reference proteome</keyword>
<accession>D2VKG4</accession>
<dbReference type="VEuPathDB" id="AmoebaDB:NAEGRDRAFT_69384"/>
<dbReference type="InParanoid" id="D2VKG4"/>
<dbReference type="EMBL" id="GG738878">
    <property type="protein sequence ID" value="EFC42591.1"/>
    <property type="molecule type" value="Genomic_DNA"/>
</dbReference>
<evidence type="ECO:0000256" key="1">
    <source>
        <dbReference type="SAM" id="Phobius"/>
    </source>
</evidence>